<evidence type="ECO:0000313" key="6">
    <source>
        <dbReference type="Proteomes" id="UP001497457"/>
    </source>
</evidence>
<dbReference type="InterPro" id="IPR038538">
    <property type="entry name" value="MTERF_sf"/>
</dbReference>
<dbReference type="AlphaFoldDB" id="A0ABC8YWG5"/>
<evidence type="ECO:0000256" key="4">
    <source>
        <dbReference type="SAM" id="Phobius"/>
    </source>
</evidence>
<evidence type="ECO:0000313" key="5">
    <source>
        <dbReference type="EMBL" id="CAL4951466.1"/>
    </source>
</evidence>
<gene>
    <name evidence="5" type="ORF">URODEC1_LOCUS38945</name>
</gene>
<dbReference type="GO" id="GO:0006353">
    <property type="term" value="P:DNA-templated transcription termination"/>
    <property type="evidence" value="ECO:0007669"/>
    <property type="project" value="UniProtKB-KW"/>
</dbReference>
<name>A0ABC8YWG5_9POAL</name>
<evidence type="ECO:0000256" key="1">
    <source>
        <dbReference type="ARBA" id="ARBA00007692"/>
    </source>
</evidence>
<dbReference type="Gene3D" id="1.25.70.10">
    <property type="entry name" value="Transcription termination factor 3, mitochondrial"/>
    <property type="match status" value="1"/>
</dbReference>
<evidence type="ECO:0000256" key="3">
    <source>
        <dbReference type="ARBA" id="ARBA00022946"/>
    </source>
</evidence>
<keyword evidence="6" id="KW-1185">Reference proteome</keyword>
<keyword evidence="2" id="KW-0804">Transcription</keyword>
<comment type="similarity">
    <text evidence="1">Belongs to the mTERF family.</text>
</comment>
<keyword evidence="4" id="KW-1133">Transmembrane helix</keyword>
<evidence type="ECO:0000256" key="2">
    <source>
        <dbReference type="ARBA" id="ARBA00022472"/>
    </source>
</evidence>
<proteinExistence type="inferred from homology"/>
<dbReference type="Proteomes" id="UP001497457">
    <property type="component" value="Chromosome 17b"/>
</dbReference>
<keyword evidence="2" id="KW-0805">Transcription regulation</keyword>
<sequence>MEKRKNSKQRIARLRPSGASAVLHSSISIFLQSTSAAAMLLLRRHLLPFLRAAVPLRSPLYHLPRPLATSPAPFSLEEFLVDACGLAPAQARKTANKAFDESSKLTKKAFEDLSRSRLKSASNPRAVLALLSGVGLSRADIAAAVAADPLLLRASAKNIEPRLLDLRDRLGLSAPQIVCFLLVNSRALCSCDVVPRLEFFTSLYGSFEKIIEVMKTNNSIVQSDLERVVKPNIALLREYGLTVRDIAQLSSVKPRLLNSNIEHVKELVLRAEELGVPRGSRMFWRAVSVVSNNSKENVAVRLQFLKSTLGCYGSEVATAVSKMPSILGLSEEYLHRKIAFLINEVGLTPPYIVERPFLLAYSLEKRMIPRHYVMKVLHEKGLLNSNMSFCSIAMLGEEAFKLRFIDCHKDSLPGLADFYAAACAGVVTSRI</sequence>
<keyword evidence="2" id="KW-0806">Transcription termination</keyword>
<accession>A0ABC8YWG5</accession>
<protein>
    <submittedName>
        <fullName evidence="5">Uncharacterized protein</fullName>
    </submittedName>
</protein>
<keyword evidence="4" id="KW-0472">Membrane</keyword>
<feature type="transmembrane region" description="Helical" evidence="4">
    <location>
        <begin position="21"/>
        <end position="42"/>
    </location>
</feature>
<dbReference type="InterPro" id="IPR003690">
    <property type="entry name" value="MTERF"/>
</dbReference>
<reference evidence="5" key="1">
    <citation type="submission" date="2024-10" db="EMBL/GenBank/DDBJ databases">
        <authorList>
            <person name="Ryan C."/>
        </authorList>
    </citation>
    <scope>NUCLEOTIDE SEQUENCE [LARGE SCALE GENOMIC DNA]</scope>
</reference>
<dbReference type="FunFam" id="1.25.70.10:FF:000001">
    <property type="entry name" value="Mitochondrial transcription termination factor-like"/>
    <property type="match status" value="1"/>
</dbReference>
<organism evidence="5 6">
    <name type="scientific">Urochloa decumbens</name>
    <dbReference type="NCBI Taxonomy" id="240449"/>
    <lineage>
        <taxon>Eukaryota</taxon>
        <taxon>Viridiplantae</taxon>
        <taxon>Streptophyta</taxon>
        <taxon>Embryophyta</taxon>
        <taxon>Tracheophyta</taxon>
        <taxon>Spermatophyta</taxon>
        <taxon>Magnoliopsida</taxon>
        <taxon>Liliopsida</taxon>
        <taxon>Poales</taxon>
        <taxon>Poaceae</taxon>
        <taxon>PACMAD clade</taxon>
        <taxon>Panicoideae</taxon>
        <taxon>Panicodae</taxon>
        <taxon>Paniceae</taxon>
        <taxon>Melinidinae</taxon>
        <taxon>Urochloa</taxon>
    </lineage>
</organism>
<keyword evidence="4" id="KW-0812">Transmembrane</keyword>
<dbReference type="PANTHER" id="PTHR13068">
    <property type="entry name" value="CGI-12 PROTEIN-RELATED"/>
    <property type="match status" value="1"/>
</dbReference>
<keyword evidence="3" id="KW-0809">Transit peptide</keyword>
<dbReference type="SMART" id="SM00733">
    <property type="entry name" value="Mterf"/>
    <property type="match status" value="6"/>
</dbReference>
<dbReference type="Pfam" id="PF02536">
    <property type="entry name" value="mTERF"/>
    <property type="match status" value="1"/>
</dbReference>
<dbReference type="EMBL" id="OZ075127">
    <property type="protein sequence ID" value="CAL4951466.1"/>
    <property type="molecule type" value="Genomic_DNA"/>
</dbReference>
<dbReference type="PANTHER" id="PTHR13068:SF102">
    <property type="entry name" value="OS11G0246100 PROTEIN"/>
    <property type="match status" value="1"/>
</dbReference>